<organism evidence="1 2">
    <name type="scientific">Cryptosporangium arvum DSM 44712</name>
    <dbReference type="NCBI Taxonomy" id="927661"/>
    <lineage>
        <taxon>Bacteria</taxon>
        <taxon>Bacillati</taxon>
        <taxon>Actinomycetota</taxon>
        <taxon>Actinomycetes</taxon>
        <taxon>Cryptosporangiales</taxon>
        <taxon>Cryptosporangiaceae</taxon>
        <taxon>Cryptosporangium</taxon>
    </lineage>
</organism>
<keyword evidence="2" id="KW-1185">Reference proteome</keyword>
<dbReference type="EMBL" id="JFBT01000001">
    <property type="protein sequence ID" value="EXG80895.1"/>
    <property type="molecule type" value="Genomic_DNA"/>
</dbReference>
<dbReference type="HOGENOM" id="CLU_2971816_0_0_11"/>
<name>A0A010YKY2_9ACTN</name>
<gene>
    <name evidence="1" type="ORF">CryarDRAFT_1990</name>
</gene>
<sequence length="58" mass="6107">MPGMSSMVTVTLKTPWTDSAGIGHPEGSTVRVPETVLDELVSTGVIVTDATETWVTCD</sequence>
<dbReference type="AlphaFoldDB" id="A0A010YKY2"/>
<evidence type="ECO:0000313" key="2">
    <source>
        <dbReference type="Proteomes" id="UP000021053"/>
    </source>
</evidence>
<protein>
    <submittedName>
        <fullName evidence="1">Uncharacterized protein</fullName>
    </submittedName>
</protein>
<accession>A0A010YKY2</accession>
<evidence type="ECO:0000313" key="1">
    <source>
        <dbReference type="EMBL" id="EXG80895.1"/>
    </source>
</evidence>
<comment type="caution">
    <text evidence="1">The sequence shown here is derived from an EMBL/GenBank/DDBJ whole genome shotgun (WGS) entry which is preliminary data.</text>
</comment>
<dbReference type="Proteomes" id="UP000021053">
    <property type="component" value="Unassembled WGS sequence"/>
</dbReference>
<reference evidence="1 2" key="1">
    <citation type="submission" date="2013-07" db="EMBL/GenBank/DDBJ databases">
        <authorList>
            <consortium name="DOE Joint Genome Institute"/>
            <person name="Eisen J."/>
            <person name="Huntemann M."/>
            <person name="Han J."/>
            <person name="Chen A."/>
            <person name="Kyrpides N."/>
            <person name="Mavromatis K."/>
            <person name="Markowitz V."/>
            <person name="Palaniappan K."/>
            <person name="Ivanova N."/>
            <person name="Schaumberg A."/>
            <person name="Pati A."/>
            <person name="Liolios K."/>
            <person name="Nordberg H.P."/>
            <person name="Cantor M.N."/>
            <person name="Hua S.X."/>
            <person name="Woyke T."/>
        </authorList>
    </citation>
    <scope>NUCLEOTIDE SEQUENCE [LARGE SCALE GENOMIC DNA]</scope>
    <source>
        <strain evidence="1 2">DSM 44712</strain>
    </source>
</reference>
<proteinExistence type="predicted"/>